<dbReference type="KEGG" id="mpo:Mpop_1867"/>
<sequence length="192" mass="20135">MAARRTRAEAAVLHDAVLDRWAAGVSGALITSALGLGAAHVSCILHEARRRGDPRAGFRYAVAGRVRLSAPPAPVPAAAPVAVDAPRAALLRAVQAAAQARDPHRARKAAVLDAWEAGLDAPTIGAAVGMRWRTVTMIVSRARAKGDARAVRRQHDPADGLSAHMRVTLDRLDRRYGVTASIPGEVTCSQAA</sequence>
<gene>
    <name evidence="2" type="ordered locus">Mpop_1867</name>
</gene>
<evidence type="ECO:0000313" key="3">
    <source>
        <dbReference type="Proteomes" id="UP000007136"/>
    </source>
</evidence>
<dbReference type="OrthoDB" id="8019080at2"/>
<reference evidence="2" key="1">
    <citation type="submission" date="2008-04" db="EMBL/GenBank/DDBJ databases">
        <title>Complete sequence of chromosome of Methylobacterium populi BJ001.</title>
        <authorList>
            <consortium name="US DOE Joint Genome Institute"/>
            <person name="Copeland A."/>
            <person name="Lucas S."/>
            <person name="Lapidus A."/>
            <person name="Glavina del Rio T."/>
            <person name="Dalin E."/>
            <person name="Tice H."/>
            <person name="Bruce D."/>
            <person name="Goodwin L."/>
            <person name="Pitluck S."/>
            <person name="Chertkov O."/>
            <person name="Brettin T."/>
            <person name="Detter J.C."/>
            <person name="Han C."/>
            <person name="Kuske C.R."/>
            <person name="Schmutz J."/>
            <person name="Larimer F."/>
            <person name="Land M."/>
            <person name="Hauser L."/>
            <person name="Kyrpides N."/>
            <person name="Mikhailova N."/>
            <person name="Marx C."/>
            <person name="Richardson P."/>
        </authorList>
    </citation>
    <scope>NUCLEOTIDE SEQUENCE [LARGE SCALE GENOMIC DNA]</scope>
    <source>
        <strain evidence="2">BJ001</strain>
    </source>
</reference>
<organism evidence="2 3">
    <name type="scientific">Methylorubrum populi (strain ATCC BAA-705 / NCIMB 13946 / BJ001)</name>
    <name type="common">Methylobacterium populi</name>
    <dbReference type="NCBI Taxonomy" id="441620"/>
    <lineage>
        <taxon>Bacteria</taxon>
        <taxon>Pseudomonadati</taxon>
        <taxon>Pseudomonadota</taxon>
        <taxon>Alphaproteobacteria</taxon>
        <taxon>Hyphomicrobiales</taxon>
        <taxon>Methylobacteriaceae</taxon>
        <taxon>Methylorubrum</taxon>
    </lineage>
</organism>
<dbReference type="AlphaFoldDB" id="B1ZJC5"/>
<keyword evidence="1" id="KW-0472">Membrane</keyword>
<dbReference type="STRING" id="441620.Mpop_1867"/>
<name>B1ZJC5_METPB</name>
<proteinExistence type="predicted"/>
<dbReference type="EMBL" id="CP001029">
    <property type="protein sequence ID" value="ACB80030.1"/>
    <property type="molecule type" value="Genomic_DNA"/>
</dbReference>
<keyword evidence="1" id="KW-1133">Transmembrane helix</keyword>
<feature type="transmembrane region" description="Helical" evidence="1">
    <location>
        <begin position="21"/>
        <end position="45"/>
    </location>
</feature>
<evidence type="ECO:0000313" key="2">
    <source>
        <dbReference type="EMBL" id="ACB80030.1"/>
    </source>
</evidence>
<dbReference type="HOGENOM" id="CLU_1413727_0_0_5"/>
<dbReference type="Proteomes" id="UP000007136">
    <property type="component" value="Chromosome"/>
</dbReference>
<keyword evidence="1" id="KW-0812">Transmembrane</keyword>
<accession>B1ZJC5</accession>
<dbReference type="RefSeq" id="WP_012453776.1">
    <property type="nucleotide sequence ID" value="NC_010725.1"/>
</dbReference>
<protein>
    <submittedName>
        <fullName evidence="2">Uncharacterized protein</fullName>
    </submittedName>
</protein>
<evidence type="ECO:0000256" key="1">
    <source>
        <dbReference type="SAM" id="Phobius"/>
    </source>
</evidence>